<keyword evidence="1" id="KW-0812">Transmembrane</keyword>
<organism evidence="2 3">
    <name type="scientific">Lutibacter maritimus</name>
    <dbReference type="NCBI Taxonomy" id="593133"/>
    <lineage>
        <taxon>Bacteria</taxon>
        <taxon>Pseudomonadati</taxon>
        <taxon>Bacteroidota</taxon>
        <taxon>Flavobacteriia</taxon>
        <taxon>Flavobacteriales</taxon>
        <taxon>Flavobacteriaceae</taxon>
        <taxon>Lutibacter</taxon>
    </lineage>
</organism>
<name>A0A1I6PRJ6_9FLAO</name>
<evidence type="ECO:0000313" key="2">
    <source>
        <dbReference type="EMBL" id="SFS42665.1"/>
    </source>
</evidence>
<dbReference type="EMBL" id="FOZP01000002">
    <property type="protein sequence ID" value="SFS42665.1"/>
    <property type="molecule type" value="Genomic_DNA"/>
</dbReference>
<dbReference type="STRING" id="593133.SAMN04488006_1285"/>
<accession>A0A1I6PRJ6</accession>
<reference evidence="3" key="1">
    <citation type="submission" date="2016-10" db="EMBL/GenBank/DDBJ databases">
        <authorList>
            <person name="Varghese N."/>
            <person name="Submissions S."/>
        </authorList>
    </citation>
    <scope>NUCLEOTIDE SEQUENCE [LARGE SCALE GENOMIC DNA]</scope>
    <source>
        <strain evidence="3">DSM 24450</strain>
    </source>
</reference>
<evidence type="ECO:0000256" key="1">
    <source>
        <dbReference type="SAM" id="Phobius"/>
    </source>
</evidence>
<dbReference type="OrthoDB" id="1247025at2"/>
<feature type="transmembrane region" description="Helical" evidence="1">
    <location>
        <begin position="41"/>
        <end position="60"/>
    </location>
</feature>
<gene>
    <name evidence="2" type="ORF">SAMN04488006_1285</name>
</gene>
<keyword evidence="1" id="KW-1133">Transmembrane helix</keyword>
<keyword evidence="1" id="KW-0472">Membrane</keyword>
<dbReference type="RefSeq" id="WP_090223883.1">
    <property type="nucleotide sequence ID" value="NZ_FOZP01000002.1"/>
</dbReference>
<protein>
    <submittedName>
        <fullName evidence="2">Uncharacterized protein</fullName>
    </submittedName>
</protein>
<sequence>MNYHNNHLQKRTIQPSEDAWNTLEKRLSDFEKTKKQNKWTFLRYAAAIIIFVAVGVYFFGNKEKQIEIVEQPVLKVKEHKIQPKIQENQNVIATLEEEIPNKSVQKTKVKNAINIQQSNQLAVSKISNKSEMVVNTQTLGIDTLENQKIKEFVALVENIKKEKGEVTDLEIDQLLVAAQKSLITARKAGQNNKFNSADLLADVEYDLDKDFKNRLFEAIVNTLKEPKNIFVIRDN</sequence>
<keyword evidence="3" id="KW-1185">Reference proteome</keyword>
<evidence type="ECO:0000313" key="3">
    <source>
        <dbReference type="Proteomes" id="UP000199312"/>
    </source>
</evidence>
<proteinExistence type="predicted"/>
<dbReference type="AlphaFoldDB" id="A0A1I6PRJ6"/>
<dbReference type="Proteomes" id="UP000199312">
    <property type="component" value="Unassembled WGS sequence"/>
</dbReference>